<dbReference type="KEGG" id="sted:SPTER_39030"/>
<feature type="domain" description="Enolase N-terminal" evidence="16">
    <location>
        <begin position="6"/>
        <end position="136"/>
    </location>
</feature>
<dbReference type="AlphaFoldDB" id="A0A517DYP1"/>
<dbReference type="GO" id="GO:0004634">
    <property type="term" value="F:phosphopyruvate hydratase activity"/>
    <property type="evidence" value="ECO:0007669"/>
    <property type="project" value="UniProtKB-UniRule"/>
</dbReference>
<dbReference type="OrthoDB" id="9804716at2"/>
<feature type="binding site" evidence="12">
    <location>
        <position position="165"/>
    </location>
    <ligand>
        <name>(2R)-2-phosphoglycerate</name>
        <dbReference type="ChEBI" id="CHEBI:58289"/>
    </ligand>
</feature>
<dbReference type="PANTHER" id="PTHR11902">
    <property type="entry name" value="ENOLASE"/>
    <property type="match status" value="1"/>
</dbReference>
<evidence type="ECO:0000256" key="2">
    <source>
        <dbReference type="ARBA" id="ARBA00009604"/>
    </source>
</evidence>
<dbReference type="SMART" id="SM01193">
    <property type="entry name" value="Enolase_N"/>
    <property type="match status" value="1"/>
</dbReference>
<evidence type="ECO:0000259" key="15">
    <source>
        <dbReference type="SMART" id="SM01192"/>
    </source>
</evidence>
<sequence length="431" mass="46635">MRDTRIKRIKARQVFDSRANPTVEVDVELECGSRGRGTVPSGASTGIYEALELRDGNPNSFRGKSVLKAVENVNQCIAPALTGTNALKQSIIDMTMLNLDGTENKSKLGANAILGVSIATAWAAANACETPLYRYLGGVQAVTLPVPMVQIIGGGLHAGQSIDIQDFLIIPVGAATYSHGIEMVANVYHATKEVFTKYGKPLSVADEGGFWPTFSANAEGLDLLVEGIRQAGYQAGAEVAIALDIAASHFYQDGKYTFAAEGREMDSQEFARLLSGWVDKYPIISIEDGMAEDDWDGWSILSAQLKNRIQLIGDDLFTTNAGRIKRGIDQNIANSVLIKMNQIGTITETLQAVELTRNAGYLPVVSARSGETEDATIVHLAIATNAGQLKVGSIARTERTVKWNELLRIEEELGTEAVYPGQDIFRRIIKE</sequence>
<dbReference type="Pfam" id="PF03952">
    <property type="entry name" value="Enolase_N"/>
    <property type="match status" value="1"/>
</dbReference>
<evidence type="ECO:0000256" key="12">
    <source>
        <dbReference type="HAMAP-Rule" id="MF_00318"/>
    </source>
</evidence>
<evidence type="ECO:0000256" key="13">
    <source>
        <dbReference type="PIRSR" id="PIRSR001400-1"/>
    </source>
</evidence>
<dbReference type="SUPFAM" id="SSF54826">
    <property type="entry name" value="Enolase N-terminal domain-like"/>
    <property type="match status" value="1"/>
</dbReference>
<feature type="domain" description="Enolase C-terminal TIM barrel" evidence="15">
    <location>
        <begin position="141"/>
        <end position="427"/>
    </location>
</feature>
<dbReference type="UniPathway" id="UPA00109">
    <property type="reaction ID" value="UER00187"/>
</dbReference>
<dbReference type="InterPro" id="IPR020811">
    <property type="entry name" value="Enolase_N"/>
</dbReference>
<dbReference type="PROSITE" id="PS00164">
    <property type="entry name" value="ENOLASE"/>
    <property type="match status" value="1"/>
</dbReference>
<dbReference type="Proteomes" id="UP000320776">
    <property type="component" value="Chromosome"/>
</dbReference>
<feature type="binding site" evidence="12">
    <location>
        <position position="390"/>
    </location>
    <ligand>
        <name>(2R)-2-phosphoglycerate</name>
        <dbReference type="ChEBI" id="CHEBI:58289"/>
    </ligand>
</feature>
<reference evidence="17 18" key="1">
    <citation type="submission" date="2019-02" db="EMBL/GenBank/DDBJ databases">
        <title>Closed genome of Sporomusa termitida DSM 4440.</title>
        <authorList>
            <person name="Poehlein A."/>
            <person name="Daniel R."/>
        </authorList>
    </citation>
    <scope>NUCLEOTIDE SEQUENCE [LARGE SCALE GENOMIC DNA]</scope>
    <source>
        <strain evidence="17 18">DSM 4440</strain>
    </source>
</reference>
<dbReference type="PRINTS" id="PR00148">
    <property type="entry name" value="ENOLASE"/>
</dbReference>
<keyword evidence="6 12" id="KW-0964">Secreted</keyword>
<dbReference type="NCBIfam" id="TIGR01060">
    <property type="entry name" value="eno"/>
    <property type="match status" value="1"/>
</dbReference>
<comment type="function">
    <text evidence="12">Catalyzes the reversible conversion of 2-phosphoglycerate (2-PG) into phosphoenolpyruvate (PEP). It is essential for the degradation of carbohydrates via glycolysis.</text>
</comment>
<dbReference type="GO" id="GO:0005576">
    <property type="term" value="C:extracellular region"/>
    <property type="evidence" value="ECO:0007669"/>
    <property type="project" value="UniProtKB-SubCell"/>
</dbReference>
<comment type="pathway">
    <text evidence="1 12">Carbohydrate degradation; glycolysis; pyruvate from D-glyceraldehyde 3-phosphate: step 4/5.</text>
</comment>
<evidence type="ECO:0000256" key="7">
    <source>
        <dbReference type="ARBA" id="ARBA00022723"/>
    </source>
</evidence>
<dbReference type="GO" id="GO:0000287">
    <property type="term" value="F:magnesium ion binding"/>
    <property type="evidence" value="ECO:0007669"/>
    <property type="project" value="UniProtKB-UniRule"/>
</dbReference>
<accession>A0A517DYP1</accession>
<feature type="binding site" evidence="12">
    <location>
        <position position="339"/>
    </location>
    <ligand>
        <name>(2R)-2-phosphoglycerate</name>
        <dbReference type="ChEBI" id="CHEBI:58289"/>
    </ligand>
</feature>
<dbReference type="EMBL" id="CP036259">
    <property type="protein sequence ID" value="QDR82475.1"/>
    <property type="molecule type" value="Genomic_DNA"/>
</dbReference>
<dbReference type="InterPro" id="IPR020809">
    <property type="entry name" value="Enolase_CS"/>
</dbReference>
<evidence type="ECO:0000256" key="14">
    <source>
        <dbReference type="PIRSR" id="PIRSR001400-3"/>
    </source>
</evidence>
<evidence type="ECO:0000259" key="16">
    <source>
        <dbReference type="SMART" id="SM01193"/>
    </source>
</evidence>
<evidence type="ECO:0000256" key="9">
    <source>
        <dbReference type="ARBA" id="ARBA00023152"/>
    </source>
</evidence>
<keyword evidence="5 12" id="KW-0963">Cytoplasm</keyword>
<evidence type="ECO:0000313" key="17">
    <source>
        <dbReference type="EMBL" id="QDR82475.1"/>
    </source>
</evidence>
<organism evidence="17 18">
    <name type="scientific">Sporomusa termitida</name>
    <dbReference type="NCBI Taxonomy" id="2377"/>
    <lineage>
        <taxon>Bacteria</taxon>
        <taxon>Bacillati</taxon>
        <taxon>Bacillota</taxon>
        <taxon>Negativicutes</taxon>
        <taxon>Selenomonadales</taxon>
        <taxon>Sporomusaceae</taxon>
        <taxon>Sporomusa</taxon>
    </lineage>
</organism>
<dbReference type="SMART" id="SM01192">
    <property type="entry name" value="Enolase_C"/>
    <property type="match status" value="1"/>
</dbReference>
<proteinExistence type="inferred from homology"/>
<keyword evidence="9 12" id="KW-0324">Glycolysis</keyword>
<evidence type="ECO:0000256" key="5">
    <source>
        <dbReference type="ARBA" id="ARBA00022490"/>
    </source>
</evidence>
<evidence type="ECO:0000256" key="4">
    <source>
        <dbReference type="ARBA" id="ARBA00017068"/>
    </source>
</evidence>
<gene>
    <name evidence="17" type="primary">eno_2</name>
    <name evidence="12" type="synonym">eno</name>
    <name evidence="17" type="ORF">SPTER_39030</name>
</gene>
<dbReference type="EC" id="4.2.1.11" evidence="3 12"/>
<dbReference type="Gene3D" id="3.20.20.120">
    <property type="entry name" value="Enolase-like C-terminal domain"/>
    <property type="match status" value="1"/>
</dbReference>
<evidence type="ECO:0000256" key="11">
    <source>
        <dbReference type="ARBA" id="ARBA00048951"/>
    </source>
</evidence>
<keyword evidence="10 12" id="KW-0456">Lyase</keyword>
<dbReference type="InterPro" id="IPR000941">
    <property type="entry name" value="Enolase"/>
</dbReference>
<feature type="binding site" evidence="12 14">
    <location>
        <position position="244"/>
    </location>
    <ligand>
        <name>Mg(2+)</name>
        <dbReference type="ChEBI" id="CHEBI:18420"/>
    </ligand>
</feature>
<dbReference type="SFLD" id="SFLDS00001">
    <property type="entry name" value="Enolase"/>
    <property type="match status" value="1"/>
</dbReference>
<evidence type="ECO:0000256" key="3">
    <source>
        <dbReference type="ARBA" id="ARBA00012058"/>
    </source>
</evidence>
<comment type="catalytic activity">
    <reaction evidence="11">
        <text>(2R)-2-phosphoglycerate = phosphoenolpyruvate + H2O</text>
        <dbReference type="Rhea" id="RHEA:10164"/>
        <dbReference type="ChEBI" id="CHEBI:15377"/>
        <dbReference type="ChEBI" id="CHEBI:58289"/>
        <dbReference type="ChEBI" id="CHEBI:58702"/>
        <dbReference type="EC" id="4.2.1.11"/>
    </reaction>
    <physiologicalReaction direction="left-to-right" evidence="11">
        <dbReference type="Rhea" id="RHEA:10165"/>
    </physiologicalReaction>
</comment>
<dbReference type="RefSeq" id="WP_144351862.1">
    <property type="nucleotide sequence ID" value="NZ_CP036259.1"/>
</dbReference>
<evidence type="ECO:0000313" key="18">
    <source>
        <dbReference type="Proteomes" id="UP000320776"/>
    </source>
</evidence>
<dbReference type="PIRSF" id="PIRSF001400">
    <property type="entry name" value="Enolase"/>
    <property type="match status" value="1"/>
</dbReference>
<comment type="similarity">
    <text evidence="2 12">Belongs to the enolase family.</text>
</comment>
<feature type="binding site" evidence="12 14">
    <location>
        <position position="287"/>
    </location>
    <ligand>
        <name>Mg(2+)</name>
        <dbReference type="ChEBI" id="CHEBI:18420"/>
    </ligand>
</feature>
<comment type="subcellular location">
    <subcellularLocation>
        <location evidence="12">Cytoplasm</location>
    </subcellularLocation>
    <subcellularLocation>
        <location evidence="12">Secreted</location>
    </subcellularLocation>
    <subcellularLocation>
        <location evidence="12">Cell surface</location>
    </subcellularLocation>
    <text evidence="12">Fractions of enolase are present in both the cytoplasm and on the cell surface.</text>
</comment>
<keyword evidence="7 12" id="KW-0479">Metal-binding</keyword>
<dbReference type="PANTHER" id="PTHR11902:SF1">
    <property type="entry name" value="ENOLASE"/>
    <property type="match status" value="1"/>
</dbReference>
<comment type="cofactor">
    <cofactor evidence="12">
        <name>Mg(2+)</name>
        <dbReference type="ChEBI" id="CHEBI:18420"/>
    </cofactor>
    <text evidence="12">Binds a second Mg(2+) ion via substrate during catalysis.</text>
</comment>
<feature type="active site" description="Proton donor" evidence="12 13">
    <location>
        <position position="207"/>
    </location>
</feature>
<comment type="cofactor">
    <cofactor evidence="14">
        <name>Mg(2+)</name>
        <dbReference type="ChEBI" id="CHEBI:18420"/>
    </cofactor>
    <text evidence="14">Mg(2+) is required for catalysis and for stabilizing the dimer.</text>
</comment>
<dbReference type="GO" id="GO:0006096">
    <property type="term" value="P:glycolytic process"/>
    <property type="evidence" value="ECO:0007669"/>
    <property type="project" value="UniProtKB-UniRule"/>
</dbReference>
<dbReference type="FunFam" id="3.30.390.10:FF:000001">
    <property type="entry name" value="Enolase"/>
    <property type="match status" value="1"/>
</dbReference>
<dbReference type="InterPro" id="IPR020810">
    <property type="entry name" value="Enolase_C"/>
</dbReference>
<feature type="binding site" evidence="12">
    <location>
        <position position="369"/>
    </location>
    <ligand>
        <name>(2R)-2-phosphoglycerate</name>
        <dbReference type="ChEBI" id="CHEBI:58289"/>
    </ligand>
</feature>
<dbReference type="GO" id="GO:0009986">
    <property type="term" value="C:cell surface"/>
    <property type="evidence" value="ECO:0007669"/>
    <property type="project" value="UniProtKB-SubCell"/>
</dbReference>
<evidence type="ECO:0000256" key="10">
    <source>
        <dbReference type="ARBA" id="ARBA00023239"/>
    </source>
</evidence>
<keyword evidence="8 12" id="KW-0460">Magnesium</keyword>
<dbReference type="SFLD" id="SFLDF00002">
    <property type="entry name" value="enolase"/>
    <property type="match status" value="1"/>
</dbReference>
<dbReference type="CDD" id="cd03313">
    <property type="entry name" value="enolase"/>
    <property type="match status" value="1"/>
</dbReference>
<name>A0A517DYP1_9FIRM</name>
<feature type="binding site" evidence="12">
    <location>
        <position position="368"/>
    </location>
    <ligand>
        <name>(2R)-2-phosphoglycerate</name>
        <dbReference type="ChEBI" id="CHEBI:58289"/>
    </ligand>
</feature>
<evidence type="ECO:0000256" key="8">
    <source>
        <dbReference type="ARBA" id="ARBA00022842"/>
    </source>
</evidence>
<evidence type="ECO:0000256" key="1">
    <source>
        <dbReference type="ARBA" id="ARBA00005031"/>
    </source>
</evidence>
<protein>
    <recommendedName>
        <fullName evidence="4 12">Enolase</fullName>
        <ecNumber evidence="3 12">4.2.1.11</ecNumber>
    </recommendedName>
    <alternativeName>
        <fullName evidence="12">2-phospho-D-glycerate hydro-lyase</fullName>
    </alternativeName>
    <alternativeName>
        <fullName evidence="12">2-phosphoglycerate dehydratase</fullName>
    </alternativeName>
</protein>
<feature type="active site" description="Proton acceptor" evidence="12 13">
    <location>
        <position position="339"/>
    </location>
</feature>
<dbReference type="InterPro" id="IPR036849">
    <property type="entry name" value="Enolase-like_C_sf"/>
</dbReference>
<dbReference type="SUPFAM" id="SSF51604">
    <property type="entry name" value="Enolase C-terminal domain-like"/>
    <property type="match status" value="1"/>
</dbReference>
<evidence type="ECO:0000256" key="6">
    <source>
        <dbReference type="ARBA" id="ARBA00022525"/>
    </source>
</evidence>
<dbReference type="SFLD" id="SFLDG00178">
    <property type="entry name" value="enolase"/>
    <property type="match status" value="1"/>
</dbReference>
<dbReference type="Gene3D" id="3.30.390.10">
    <property type="entry name" value="Enolase-like, N-terminal domain"/>
    <property type="match status" value="1"/>
</dbReference>
<feature type="binding site" evidence="12 14">
    <location>
        <position position="314"/>
    </location>
    <ligand>
        <name>Mg(2+)</name>
        <dbReference type="ChEBI" id="CHEBI:18420"/>
    </ligand>
</feature>
<keyword evidence="18" id="KW-1185">Reference proteome</keyword>
<dbReference type="HAMAP" id="MF_00318">
    <property type="entry name" value="Enolase"/>
    <property type="match status" value="1"/>
</dbReference>
<dbReference type="Pfam" id="PF00113">
    <property type="entry name" value="Enolase_C"/>
    <property type="match status" value="1"/>
</dbReference>
<dbReference type="GO" id="GO:0000015">
    <property type="term" value="C:phosphopyruvate hydratase complex"/>
    <property type="evidence" value="ECO:0007669"/>
    <property type="project" value="InterPro"/>
</dbReference>
<dbReference type="InterPro" id="IPR029017">
    <property type="entry name" value="Enolase-like_N"/>
</dbReference>